<evidence type="ECO:0000313" key="2">
    <source>
        <dbReference type="EMBL" id="QDT18933.1"/>
    </source>
</evidence>
<keyword evidence="1" id="KW-1133">Transmembrane helix</keyword>
<reference evidence="2 3" key="1">
    <citation type="submission" date="2019-02" db="EMBL/GenBank/DDBJ databases">
        <title>Deep-cultivation of Planctomycetes and their phenomic and genomic characterization uncovers novel biology.</title>
        <authorList>
            <person name="Wiegand S."/>
            <person name="Jogler M."/>
            <person name="Boedeker C."/>
            <person name="Pinto D."/>
            <person name="Vollmers J."/>
            <person name="Rivas-Marin E."/>
            <person name="Kohn T."/>
            <person name="Peeters S.H."/>
            <person name="Heuer A."/>
            <person name="Rast P."/>
            <person name="Oberbeckmann S."/>
            <person name="Bunk B."/>
            <person name="Jeske O."/>
            <person name="Meyerdierks A."/>
            <person name="Storesund J.E."/>
            <person name="Kallscheuer N."/>
            <person name="Luecker S."/>
            <person name="Lage O.M."/>
            <person name="Pohl T."/>
            <person name="Merkel B.J."/>
            <person name="Hornburger P."/>
            <person name="Mueller R.-W."/>
            <person name="Bruemmer F."/>
            <person name="Labrenz M."/>
            <person name="Spormann A.M."/>
            <person name="Op den Camp H."/>
            <person name="Overmann J."/>
            <person name="Amann R."/>
            <person name="Jetten M.S.M."/>
            <person name="Mascher T."/>
            <person name="Medema M.H."/>
            <person name="Devos D.P."/>
            <person name="Kaster A.-K."/>
            <person name="Ovreas L."/>
            <person name="Rohde M."/>
            <person name="Galperin M.Y."/>
            <person name="Jogler C."/>
        </authorList>
    </citation>
    <scope>NUCLEOTIDE SEQUENCE [LARGE SCALE GENOMIC DNA]</scope>
    <source>
        <strain evidence="2 3">HG66A1</strain>
    </source>
</reference>
<dbReference type="EMBL" id="CP036266">
    <property type="protein sequence ID" value="QDT18933.1"/>
    <property type="molecule type" value="Genomic_DNA"/>
</dbReference>
<proteinExistence type="predicted"/>
<evidence type="ECO:0000256" key="1">
    <source>
        <dbReference type="SAM" id="Phobius"/>
    </source>
</evidence>
<keyword evidence="1" id="KW-0472">Membrane</keyword>
<accession>A0A517PHS5</accession>
<keyword evidence="3" id="KW-1185">Reference proteome</keyword>
<organism evidence="2 3">
    <name type="scientific">Gimesia chilikensis</name>
    <dbReference type="NCBI Taxonomy" id="2605989"/>
    <lineage>
        <taxon>Bacteria</taxon>
        <taxon>Pseudomonadati</taxon>
        <taxon>Planctomycetota</taxon>
        <taxon>Planctomycetia</taxon>
        <taxon>Planctomycetales</taxon>
        <taxon>Planctomycetaceae</taxon>
        <taxon>Gimesia</taxon>
    </lineage>
</organism>
<evidence type="ECO:0000313" key="3">
    <source>
        <dbReference type="Proteomes" id="UP000320421"/>
    </source>
</evidence>
<dbReference type="AlphaFoldDB" id="A0A517PHS5"/>
<protein>
    <submittedName>
        <fullName evidence="2">Uncharacterized protein</fullName>
    </submittedName>
</protein>
<keyword evidence="1" id="KW-0812">Transmembrane</keyword>
<dbReference type="RefSeq" id="WP_145180840.1">
    <property type="nucleotide sequence ID" value="NZ_CP036266.1"/>
</dbReference>
<name>A0A517PHS5_9PLAN</name>
<dbReference type="OrthoDB" id="277227at2"/>
<gene>
    <name evidence="2" type="ORF">HG66A1_06960</name>
</gene>
<feature type="transmembrane region" description="Helical" evidence="1">
    <location>
        <begin position="21"/>
        <end position="37"/>
    </location>
</feature>
<sequence length="131" mass="15312">MISENKTERSYSRRLMQLSTIPFLLLIAYWVLTWFWGTTEVQQDYVKFNSKGLPASARIYKDRRPADLESNWYLIGYPCAPCPGIVSLEVDMRHCDICPGPVRQYFFWCPGYHSKVPFWGRPVAGTYEDTD</sequence>
<dbReference type="Proteomes" id="UP000320421">
    <property type="component" value="Chromosome"/>
</dbReference>